<keyword evidence="2" id="KW-0456">Lyase</keyword>
<evidence type="ECO:0000256" key="2">
    <source>
        <dbReference type="ARBA" id="ARBA00023239"/>
    </source>
</evidence>
<dbReference type="GO" id="GO:0016829">
    <property type="term" value="F:lyase activity"/>
    <property type="evidence" value="ECO:0007669"/>
    <property type="project" value="UniProtKB-KW"/>
</dbReference>
<accession>A0A1M7IKW4</accession>
<dbReference type="Pfam" id="PF04295">
    <property type="entry name" value="GD_AH_second"/>
    <property type="match status" value="1"/>
</dbReference>
<dbReference type="Pfam" id="PF20629">
    <property type="entry name" value="GD_AH_C"/>
    <property type="match status" value="1"/>
</dbReference>
<keyword evidence="4" id="KW-0378">Hydrolase</keyword>
<dbReference type="Gene3D" id="2.30.130.110">
    <property type="match status" value="1"/>
</dbReference>
<keyword evidence="5" id="KW-1185">Reference proteome</keyword>
<dbReference type="InterPro" id="IPR048332">
    <property type="entry name" value="GD_AH_C"/>
</dbReference>
<name>A0A1M7IKW4_9FLAO</name>
<dbReference type="GO" id="GO:0019698">
    <property type="term" value="P:D-galacturonate catabolic process"/>
    <property type="evidence" value="ECO:0007669"/>
    <property type="project" value="TreeGrafter"/>
</dbReference>
<dbReference type="Proteomes" id="UP000184121">
    <property type="component" value="Unassembled WGS sequence"/>
</dbReference>
<dbReference type="SMART" id="SM00858">
    <property type="entry name" value="SAF"/>
    <property type="match status" value="1"/>
</dbReference>
<dbReference type="CDD" id="cd11613">
    <property type="entry name" value="SAF_AH_GD"/>
    <property type="match status" value="1"/>
</dbReference>
<dbReference type="InterPro" id="IPR044144">
    <property type="entry name" value="SAF_UxaA/GarD"/>
</dbReference>
<dbReference type="PANTHER" id="PTHR30536">
    <property type="entry name" value="ALTRONATE/GALACTARATE DEHYDRATASE"/>
    <property type="match status" value="1"/>
</dbReference>
<comment type="similarity">
    <text evidence="1">Belongs to the UxaA family.</text>
</comment>
<dbReference type="InterPro" id="IPR013974">
    <property type="entry name" value="SAF"/>
</dbReference>
<gene>
    <name evidence="4" type="ORF">SAMN05444366_3195</name>
</gene>
<sequence length="551" mass="59806">MLENGVKRLVVKMHPQDNVLVALTDLGKGESVAFENETYNLQDTIKAKHKFYTTDLKAGAEIIMYGVLVGKVQNDVAKGSLMTTENLKHAAEPYQYRDVDFEWQAPDVSKYKDRTFNGYKRNDGRFGTANYWLFVPTVFCENRNLDVIREALHNELGYSVSDKYTQYTHHLLEAYKKGESLDAIDVQLAPDHNEHKVFKNVDGIKFLNHQGGCGGTRQDASTLSALLASYANHPNVAGITVLSLGCQHLQVQDFTNDVKKQNPSFDKPIFIFEQQQSKSEEQLIADAIKKTFEGLIEINKQERVPAPLSELCLGVKCGGSDGFSGVSANPAVGYTSDLLVALGGKVLLAEFPELCGVEQNLIDRCISEPVAKKFIDLMQSYDALAHKVGSGFHMNPSPGNIKDGLITDAIKSAGAAKKGGTAPVVDVLDYTEPAIKAGLSLVCTPGNDVEATTGKAASGATLILFTTGLGTPTGNPVCPVIKVATNSILAQKMSDIIDIDCGPIISGEKSIEEMGEDILEYCIKAASGEIIPKAVLLNQDDFIPWKRGVSL</sequence>
<dbReference type="STRING" id="29534.SAMN05444366_3195"/>
<dbReference type="EMBL" id="FRBY01000004">
    <property type="protein sequence ID" value="SHM41361.1"/>
    <property type="molecule type" value="Genomic_DNA"/>
</dbReference>
<protein>
    <submittedName>
        <fullName evidence="4">Altronate hydrolase</fullName>
    </submittedName>
</protein>
<dbReference type="PANTHER" id="PTHR30536:SF5">
    <property type="entry name" value="ALTRONATE DEHYDRATASE"/>
    <property type="match status" value="1"/>
</dbReference>
<dbReference type="InterPro" id="IPR052172">
    <property type="entry name" value="UxaA_altronate/galactarate_dh"/>
</dbReference>
<dbReference type="AlphaFoldDB" id="A0A1M7IKW4"/>
<proteinExistence type="inferred from homology"/>
<reference evidence="5" key="1">
    <citation type="submission" date="2016-11" db="EMBL/GenBank/DDBJ databases">
        <authorList>
            <person name="Varghese N."/>
            <person name="Submissions S."/>
        </authorList>
    </citation>
    <scope>NUCLEOTIDE SEQUENCE [LARGE SCALE GENOMIC DNA]</scope>
    <source>
        <strain evidence="5">DSM 1811</strain>
    </source>
</reference>
<evidence type="ECO:0000313" key="5">
    <source>
        <dbReference type="Proteomes" id="UP000184121"/>
    </source>
</evidence>
<evidence type="ECO:0000256" key="1">
    <source>
        <dbReference type="ARBA" id="ARBA00010986"/>
    </source>
</evidence>
<evidence type="ECO:0000313" key="4">
    <source>
        <dbReference type="EMBL" id="SHM41361.1"/>
    </source>
</evidence>
<evidence type="ECO:0000259" key="3">
    <source>
        <dbReference type="SMART" id="SM00858"/>
    </source>
</evidence>
<dbReference type="InterPro" id="IPR007392">
    <property type="entry name" value="GD_AH_second"/>
</dbReference>
<feature type="domain" description="SAF" evidence="3">
    <location>
        <begin position="17"/>
        <end position="88"/>
    </location>
</feature>
<dbReference type="GO" id="GO:0016787">
    <property type="term" value="F:hydrolase activity"/>
    <property type="evidence" value="ECO:0007669"/>
    <property type="project" value="UniProtKB-KW"/>
</dbReference>
<organism evidence="4 5">
    <name type="scientific">Flavobacterium saccharophilum</name>
    <dbReference type="NCBI Taxonomy" id="29534"/>
    <lineage>
        <taxon>Bacteria</taxon>
        <taxon>Pseudomonadati</taxon>
        <taxon>Bacteroidota</taxon>
        <taxon>Flavobacteriia</taxon>
        <taxon>Flavobacteriales</taxon>
        <taxon>Flavobacteriaceae</taxon>
        <taxon>Flavobacterium</taxon>
    </lineage>
</organism>
<dbReference type="OrthoDB" id="9804574at2"/>